<dbReference type="PANTHER" id="PTHR36766">
    <property type="entry name" value="PLANT BROAD-SPECTRUM MILDEW RESISTANCE PROTEIN RPW8"/>
    <property type="match status" value="1"/>
</dbReference>
<dbReference type="Gene3D" id="1.20.5.4130">
    <property type="match status" value="1"/>
</dbReference>
<dbReference type="InterPro" id="IPR056789">
    <property type="entry name" value="LRR_R13L1-DRL21"/>
</dbReference>
<dbReference type="CDD" id="cd14798">
    <property type="entry name" value="RX-CC_like"/>
    <property type="match status" value="1"/>
</dbReference>
<dbReference type="Proteomes" id="UP001604336">
    <property type="component" value="Unassembled WGS sequence"/>
</dbReference>
<dbReference type="FunFam" id="3.40.50.300:FF:001091">
    <property type="entry name" value="Probable disease resistance protein At1g61300"/>
    <property type="match status" value="1"/>
</dbReference>
<dbReference type="Gene3D" id="1.10.10.10">
    <property type="entry name" value="Winged helix-like DNA-binding domain superfamily/Winged helix DNA-binding domain"/>
    <property type="match status" value="1"/>
</dbReference>
<feature type="domain" description="Disease resistance protein winged helix" evidence="9">
    <location>
        <begin position="425"/>
        <end position="495"/>
    </location>
</feature>
<dbReference type="InterPro" id="IPR002182">
    <property type="entry name" value="NB-ARC"/>
</dbReference>
<feature type="domain" description="Disease resistance R13L4/SHOC-2-like LRR" evidence="10">
    <location>
        <begin position="997"/>
        <end position="1160"/>
    </location>
</feature>
<evidence type="ECO:0000256" key="5">
    <source>
        <dbReference type="ARBA" id="ARBA00022821"/>
    </source>
</evidence>
<sequence>MDSVISATIEVTLEKLLAIATEEFNLVRGFKQDLENLTDSLLSIKEVLEDADKRQVNDGAVKRWLKKLQGVAYDADDVLDEIKYENLRRTVQIRNQMKPKVCLYFSFYTPLAFRWNMAHKIKNINIKLKSINDEAGHHGFLRRVAESAPSRPQVKETDAITADPVFVGRQNDESKFVEQITGEINDVFSVLPIVGMGGIGKTTLARRIFNHPRTKTHFNERIWVCVSENFDVPTILKSILVSLKETSHGDSRQAVMDTLREKLKYKRCLLVLDDLWNEKPEDWDDLKNALMGVNPNKGNVIIVTTRNENVASIVNPHNCNSKLEKLSEDDCWSIIKAKAFEGGDVPEHFQTIGKAIAQQCRGSPLASNMMGAVLRGKKIEEWISIQEIGPSNIEGDQNSIIQVLKISFDRLPSSSLKECFAYCSIFPKDEVIRREWLIQLWMAQGFLTNNQGSDMETEGNKFFSILLQSSFLQEPEEDEYGNIECCKMHDLVHDLSCSVSKSKDHTRDDIPQVRHLTILEESVPEITKEKASYVRTLVSKSSVPCKNFQDFRHLRTLVLCKARIKDLPTSIAKLIHLRCLDVSYNYEIKTLPGSICKLYNLQTFNIIDCNLKQLPKKIQDLTSLRHLYFCPKENFPMPPQIRRLSSLQTLQFFNVGDKEGCRIEELGHLKNLRGQIEIRNLELVNNEEEAKKANLDGKTNIIELKFCWRNTNEGNTSNIHDESVLEGLQPHPNLRSIVIEGFRGKNFPLWTMKMLKLDKLIKIELRNCYNCEKIPMLGHLPLLKHLKLKGLTNVRSIELSFYGAIDCSSTSRNDGQETRVSFPSLKSLIIEEMQNLTEWAEVQGVLVFPRLEYLMIQNCQKLKTAPNHFPCLKELDIDTMDSDLPLSNIISSSNLTSLVRLSIWRISELTCLVDDLFYKNQNLADLYLTECKKLAYIPHLWGCGASLKELSIENCNELRELPDGLGSLESLEELIIYDCENLQLIPYKSGQKGLFSLRSLTICNCKRLSNLPSEMLESCTSLQSLHVFGCENLTSFPELSGMVWFNSLRDLGIGGFLNSNIFEVIGLLKSVQSLSLYGRANWVSLPYQLQNLTSLKVLWIIDFEIEELPDWLGNLSSLENLFLRNCEKLRHLPSKEAMQRLTKLTLLEILFCPLLEEQCHPDNSEWPKISHIPEVRINNGRIWFEEFRFPIIFFGQHNLTTFSINITSNSLSGVPTCYAVDKFKKQFAYLEEHYRNGTTGPPERKHSLSLSWPCVLHSDNSTQNSADITNDLSKCSIKEVEKPQVDRMSGLPRFPLHVPQNIPGGAARPGKVVGSVLRYNNGAAATAEAN</sequence>
<dbReference type="Gene3D" id="3.40.50.300">
    <property type="entry name" value="P-loop containing nucleotide triphosphate hydrolases"/>
    <property type="match status" value="1"/>
</dbReference>
<keyword evidence="13" id="KW-1185">Reference proteome</keyword>
<dbReference type="InterPro" id="IPR041118">
    <property type="entry name" value="Rx_N"/>
</dbReference>
<dbReference type="InterPro" id="IPR027417">
    <property type="entry name" value="P-loop_NTPase"/>
</dbReference>
<evidence type="ECO:0000259" key="11">
    <source>
        <dbReference type="Pfam" id="PF25019"/>
    </source>
</evidence>
<evidence type="ECO:0000259" key="8">
    <source>
        <dbReference type="Pfam" id="PF18052"/>
    </source>
</evidence>
<keyword evidence="6" id="KW-0067">ATP-binding</keyword>
<dbReference type="SUPFAM" id="SSF52540">
    <property type="entry name" value="P-loop containing nucleoside triphosphate hydrolases"/>
    <property type="match status" value="1"/>
</dbReference>
<reference evidence="13" key="1">
    <citation type="submission" date="2024-07" db="EMBL/GenBank/DDBJ databases">
        <title>Two chromosome-level genome assemblies of Korean endemic species Abeliophyllum distichum and Forsythia ovata (Oleaceae).</title>
        <authorList>
            <person name="Jang H."/>
        </authorList>
    </citation>
    <scope>NUCLEOTIDE SEQUENCE [LARGE SCALE GENOMIC DNA]</scope>
</reference>
<evidence type="ECO:0000259" key="7">
    <source>
        <dbReference type="Pfam" id="PF00931"/>
    </source>
</evidence>
<evidence type="ECO:0000313" key="12">
    <source>
        <dbReference type="EMBL" id="KAL2506744.1"/>
    </source>
</evidence>
<dbReference type="PRINTS" id="PR00364">
    <property type="entry name" value="DISEASERSIST"/>
</dbReference>
<comment type="similarity">
    <text evidence="1">Belongs to the disease resistance NB-LRR family.</text>
</comment>
<feature type="domain" description="R13L1/DRL21-like LRR repeat region" evidence="11">
    <location>
        <begin position="663"/>
        <end position="790"/>
    </location>
</feature>
<accession>A0ABD1T1Y2</accession>
<feature type="domain" description="Disease resistance N-terminal" evidence="8">
    <location>
        <begin position="9"/>
        <end position="95"/>
    </location>
</feature>
<protein>
    <submittedName>
        <fullName evidence="12">Disease resistance RPP13-like protein 1</fullName>
    </submittedName>
</protein>
<evidence type="ECO:0000313" key="13">
    <source>
        <dbReference type="Proteomes" id="UP001604336"/>
    </source>
</evidence>
<dbReference type="Pfam" id="PF23559">
    <property type="entry name" value="WHD_DRP"/>
    <property type="match status" value="1"/>
</dbReference>
<evidence type="ECO:0000256" key="2">
    <source>
        <dbReference type="ARBA" id="ARBA00022614"/>
    </source>
</evidence>
<keyword evidence="3" id="KW-0677">Repeat</keyword>
<dbReference type="PANTHER" id="PTHR36766:SF70">
    <property type="entry name" value="DISEASE RESISTANCE PROTEIN RGA4"/>
    <property type="match status" value="1"/>
</dbReference>
<keyword evidence="4" id="KW-0547">Nucleotide-binding</keyword>
<dbReference type="InterPro" id="IPR038005">
    <property type="entry name" value="RX-like_CC"/>
</dbReference>
<dbReference type="Gene3D" id="1.10.8.430">
    <property type="entry name" value="Helical domain of apoptotic protease-activating factors"/>
    <property type="match status" value="1"/>
</dbReference>
<dbReference type="InterPro" id="IPR058922">
    <property type="entry name" value="WHD_DRP"/>
</dbReference>
<keyword evidence="5" id="KW-0611">Plant defense</keyword>
<dbReference type="EMBL" id="JBFOLK010000006">
    <property type="protein sequence ID" value="KAL2506744.1"/>
    <property type="molecule type" value="Genomic_DNA"/>
</dbReference>
<gene>
    <name evidence="12" type="ORF">Adt_22365</name>
</gene>
<dbReference type="SUPFAM" id="SSF52058">
    <property type="entry name" value="L domain-like"/>
    <property type="match status" value="2"/>
</dbReference>
<dbReference type="InterPro" id="IPR032675">
    <property type="entry name" value="LRR_dom_sf"/>
</dbReference>
<dbReference type="Pfam" id="PF00931">
    <property type="entry name" value="NB-ARC"/>
    <property type="match status" value="1"/>
</dbReference>
<evidence type="ECO:0000256" key="4">
    <source>
        <dbReference type="ARBA" id="ARBA00022741"/>
    </source>
</evidence>
<keyword evidence="2" id="KW-0433">Leucine-rich repeat</keyword>
<dbReference type="Pfam" id="PF25019">
    <property type="entry name" value="LRR_R13L1-DRL21"/>
    <property type="match status" value="1"/>
</dbReference>
<dbReference type="InterPro" id="IPR042197">
    <property type="entry name" value="Apaf_helical"/>
</dbReference>
<evidence type="ECO:0000259" key="10">
    <source>
        <dbReference type="Pfam" id="PF23598"/>
    </source>
</evidence>
<feature type="domain" description="NB-ARC" evidence="7">
    <location>
        <begin position="178"/>
        <end position="341"/>
    </location>
</feature>
<dbReference type="InterPro" id="IPR055414">
    <property type="entry name" value="LRR_R13L4/SHOC2-like"/>
</dbReference>
<dbReference type="Pfam" id="PF23598">
    <property type="entry name" value="LRR_14"/>
    <property type="match status" value="1"/>
</dbReference>
<dbReference type="Pfam" id="PF18052">
    <property type="entry name" value="Rx_N"/>
    <property type="match status" value="1"/>
</dbReference>
<evidence type="ECO:0000259" key="9">
    <source>
        <dbReference type="Pfam" id="PF23559"/>
    </source>
</evidence>
<dbReference type="InterPro" id="IPR036388">
    <property type="entry name" value="WH-like_DNA-bd_sf"/>
</dbReference>
<dbReference type="GO" id="GO:0005524">
    <property type="term" value="F:ATP binding"/>
    <property type="evidence" value="ECO:0007669"/>
    <property type="project" value="UniProtKB-KW"/>
</dbReference>
<dbReference type="FunFam" id="1.10.10.10:FF:000322">
    <property type="entry name" value="Probable disease resistance protein At1g63360"/>
    <property type="match status" value="1"/>
</dbReference>
<name>A0ABD1T1Y2_9LAMI</name>
<organism evidence="12 13">
    <name type="scientific">Abeliophyllum distichum</name>
    <dbReference type="NCBI Taxonomy" id="126358"/>
    <lineage>
        <taxon>Eukaryota</taxon>
        <taxon>Viridiplantae</taxon>
        <taxon>Streptophyta</taxon>
        <taxon>Embryophyta</taxon>
        <taxon>Tracheophyta</taxon>
        <taxon>Spermatophyta</taxon>
        <taxon>Magnoliopsida</taxon>
        <taxon>eudicotyledons</taxon>
        <taxon>Gunneridae</taxon>
        <taxon>Pentapetalae</taxon>
        <taxon>asterids</taxon>
        <taxon>lamiids</taxon>
        <taxon>Lamiales</taxon>
        <taxon>Oleaceae</taxon>
        <taxon>Forsythieae</taxon>
        <taxon>Abeliophyllum</taxon>
    </lineage>
</organism>
<evidence type="ECO:0000256" key="6">
    <source>
        <dbReference type="ARBA" id="ARBA00022840"/>
    </source>
</evidence>
<dbReference type="Gene3D" id="3.80.10.10">
    <property type="entry name" value="Ribonuclease Inhibitor"/>
    <property type="match status" value="3"/>
</dbReference>
<comment type="caution">
    <text evidence="12">The sequence shown here is derived from an EMBL/GenBank/DDBJ whole genome shotgun (WGS) entry which is preliminary data.</text>
</comment>
<proteinExistence type="inferred from homology"/>
<dbReference type="GO" id="GO:0051607">
    <property type="term" value="P:defense response to virus"/>
    <property type="evidence" value="ECO:0007669"/>
    <property type="project" value="UniProtKB-ARBA"/>
</dbReference>
<evidence type="ECO:0000256" key="3">
    <source>
        <dbReference type="ARBA" id="ARBA00022737"/>
    </source>
</evidence>
<evidence type="ECO:0000256" key="1">
    <source>
        <dbReference type="ARBA" id="ARBA00008894"/>
    </source>
</evidence>